<sequence>MQDRKTWLTQLGHGQTIDVDEAIHWLGDTIPWLYRYSQTEQDPIWHSEGNVHIHTDMVLEQLYVLFEKEASYLDETQRQALVLGALLHDIAKTKTTKRKEIQGIERVVAPKHEDNGRSYLAYRLIDLELPISQVHRVMGLVGEHHMPKLLVVKNGDRGAYWRLSRKADTELLYWLEVADMRGRICPDQKTQLSYLDEFRLFCEEYGVWGKTYEFALKEALLPLLENCSSKEKKYTYAHAIHAFERDEIFVIEEAIAKAYANRVAHPELVIVCGPSGSGKSSWISENVQKYQLISLDEIRREINGNRADQSNFGKIVNTARERLREALRQKRSVVWDATNLRIDFRNPIIQLGYDYHALVSLVVFQPSISRCFERNQKRRFALPNQVLSRQIETAQWPKPDEAHCYEIIDEHGQCRHNTGDPIQSISS</sequence>
<evidence type="ECO:0000313" key="4">
    <source>
        <dbReference type="Proteomes" id="UP000017981"/>
    </source>
</evidence>
<evidence type="ECO:0000259" key="2">
    <source>
        <dbReference type="Pfam" id="PF01966"/>
    </source>
</evidence>
<dbReference type="PANTHER" id="PTHR47545:SF1">
    <property type="entry name" value="MULTIFUNCTIONAL CCA PROTEIN"/>
    <property type="match status" value="1"/>
</dbReference>
<protein>
    <recommendedName>
        <fullName evidence="2">HD domain-containing protein</fullName>
    </recommendedName>
</protein>
<proteinExistence type="predicted"/>
<dbReference type="GO" id="GO:0000166">
    <property type="term" value="F:nucleotide binding"/>
    <property type="evidence" value="ECO:0007669"/>
    <property type="project" value="UniProtKB-KW"/>
</dbReference>
<evidence type="ECO:0000256" key="1">
    <source>
        <dbReference type="ARBA" id="ARBA00022741"/>
    </source>
</evidence>
<dbReference type="InterPro" id="IPR050124">
    <property type="entry name" value="tRNA_CCA-adding_enzyme"/>
</dbReference>
<dbReference type="CDD" id="cd00077">
    <property type="entry name" value="HDc"/>
    <property type="match status" value="1"/>
</dbReference>
<organism evidence="3 4">
    <name type="scientific">Crocosphaera watsonii WH 0005</name>
    <dbReference type="NCBI Taxonomy" id="423472"/>
    <lineage>
        <taxon>Bacteria</taxon>
        <taxon>Bacillati</taxon>
        <taxon>Cyanobacteriota</taxon>
        <taxon>Cyanophyceae</taxon>
        <taxon>Oscillatoriophycideae</taxon>
        <taxon>Chroococcales</taxon>
        <taxon>Aphanothecaceae</taxon>
        <taxon>Crocosphaera</taxon>
    </lineage>
</organism>
<dbReference type="Proteomes" id="UP000017981">
    <property type="component" value="Unassembled WGS sequence"/>
</dbReference>
<name>T2IN42_CROWT</name>
<reference evidence="3 4" key="2">
    <citation type="submission" date="2013-09" db="EMBL/GenBank/DDBJ databases">
        <title>Whole genome comparison of six Crocosphaera watsonii strains with differing phenotypes.</title>
        <authorList>
            <person name="Bench S.R."/>
            <person name="Heller P."/>
            <person name="Frank I."/>
            <person name="Arciniega M."/>
            <person name="Shilova I.N."/>
            <person name="Zehr J.P."/>
        </authorList>
    </citation>
    <scope>NUCLEOTIDE SEQUENCE [LARGE SCALE GENOMIC DNA]</scope>
    <source>
        <strain evidence="3 4">WH 0005</strain>
    </source>
</reference>
<dbReference type="SUPFAM" id="SSF109604">
    <property type="entry name" value="HD-domain/PDEase-like"/>
    <property type="match status" value="1"/>
</dbReference>
<dbReference type="SUPFAM" id="SSF52540">
    <property type="entry name" value="P-loop containing nucleoside triphosphate hydrolases"/>
    <property type="match status" value="1"/>
</dbReference>
<feature type="domain" description="HD" evidence="2">
    <location>
        <begin position="53"/>
        <end position="149"/>
    </location>
</feature>
<dbReference type="InterPro" id="IPR006674">
    <property type="entry name" value="HD_domain"/>
</dbReference>
<evidence type="ECO:0000313" key="3">
    <source>
        <dbReference type="EMBL" id="CCQ54324.1"/>
    </source>
</evidence>
<gene>
    <name evidence="3" type="ORF">CWATWH0005_3041</name>
</gene>
<dbReference type="Gene3D" id="1.10.3210.10">
    <property type="entry name" value="Hypothetical protein af1432"/>
    <property type="match status" value="1"/>
</dbReference>
<dbReference type="InterPro" id="IPR027417">
    <property type="entry name" value="P-loop_NTPase"/>
</dbReference>
<dbReference type="Pfam" id="PF13671">
    <property type="entry name" value="AAA_33"/>
    <property type="match status" value="1"/>
</dbReference>
<dbReference type="EMBL" id="CAQL01000137">
    <property type="protein sequence ID" value="CCQ54324.1"/>
    <property type="molecule type" value="Genomic_DNA"/>
</dbReference>
<dbReference type="Gene3D" id="3.40.50.300">
    <property type="entry name" value="P-loop containing nucleotide triphosphate hydrolases"/>
    <property type="match status" value="1"/>
</dbReference>
<keyword evidence="1" id="KW-0547">Nucleotide-binding</keyword>
<comment type="caution">
    <text evidence="3">The sequence shown here is derived from an EMBL/GenBank/DDBJ whole genome shotgun (WGS) entry which is preliminary data.</text>
</comment>
<dbReference type="PANTHER" id="PTHR47545">
    <property type="entry name" value="MULTIFUNCTIONAL CCA PROTEIN"/>
    <property type="match status" value="1"/>
</dbReference>
<accession>T2IN42</accession>
<dbReference type="AlphaFoldDB" id="T2IN42"/>
<dbReference type="Pfam" id="PF01966">
    <property type="entry name" value="HD"/>
    <property type="match status" value="1"/>
</dbReference>
<reference evidence="3 4" key="1">
    <citation type="submission" date="2013-01" db="EMBL/GenBank/DDBJ databases">
        <authorList>
            <person name="Bench S."/>
        </authorList>
    </citation>
    <scope>NUCLEOTIDE SEQUENCE [LARGE SCALE GENOMIC DNA]</scope>
    <source>
        <strain evidence="3 4">WH 0005</strain>
    </source>
</reference>
<dbReference type="InterPro" id="IPR003607">
    <property type="entry name" value="HD/PDEase_dom"/>
</dbReference>
<dbReference type="RefSeq" id="WP_021832395.1">
    <property type="nucleotide sequence ID" value="NZ_CAQL01000137.1"/>
</dbReference>